<name>A0A483CQQ7_9EURY</name>
<organism evidence="1 2">
    <name type="scientific">Methanofollis fontis</name>
    <dbReference type="NCBI Taxonomy" id="2052832"/>
    <lineage>
        <taxon>Archaea</taxon>
        <taxon>Methanobacteriati</taxon>
        <taxon>Methanobacteriota</taxon>
        <taxon>Stenosarchaea group</taxon>
        <taxon>Methanomicrobia</taxon>
        <taxon>Methanomicrobiales</taxon>
        <taxon>Methanomicrobiaceae</taxon>
        <taxon>Methanofollis</taxon>
    </lineage>
</organism>
<protein>
    <recommendedName>
        <fullName evidence="3">Transcriptional regulator</fullName>
    </recommendedName>
</protein>
<keyword evidence="2" id="KW-1185">Reference proteome</keyword>
<dbReference type="Proteomes" id="UP000292580">
    <property type="component" value="Unassembled WGS sequence"/>
</dbReference>
<comment type="caution">
    <text evidence="1">The sequence shown here is derived from an EMBL/GenBank/DDBJ whole genome shotgun (WGS) entry which is preliminary data.</text>
</comment>
<dbReference type="OrthoDB" id="229881at2157"/>
<proteinExistence type="predicted"/>
<dbReference type="RefSeq" id="WP_130645810.1">
    <property type="nucleotide sequence ID" value="NZ_PGCL01000001.1"/>
</dbReference>
<dbReference type="Gene3D" id="1.10.10.10">
    <property type="entry name" value="Winged helix-like DNA-binding domain superfamily/Winged helix DNA-binding domain"/>
    <property type="match status" value="1"/>
</dbReference>
<gene>
    <name evidence="1" type="ORF">CUJ86_01600</name>
</gene>
<dbReference type="InterPro" id="IPR036388">
    <property type="entry name" value="WH-like_DNA-bd_sf"/>
</dbReference>
<reference evidence="1 2" key="1">
    <citation type="submission" date="2017-11" db="EMBL/GenBank/DDBJ databases">
        <title>Isolation and Characterization of Methanofollis Species from Methane Seep Offshore SW Taiwan.</title>
        <authorList>
            <person name="Teng N.-H."/>
            <person name="Lai M.-C."/>
            <person name="Chen S.-C."/>
        </authorList>
    </citation>
    <scope>NUCLEOTIDE SEQUENCE [LARGE SCALE GENOMIC DNA]</scope>
    <source>
        <strain evidence="1 2">FWC-SCC2</strain>
    </source>
</reference>
<evidence type="ECO:0000313" key="1">
    <source>
        <dbReference type="EMBL" id="TAJ45455.1"/>
    </source>
</evidence>
<dbReference type="AlphaFoldDB" id="A0A483CQQ7"/>
<sequence>MLEKLKTEIDLVARHLEVLRVVAAHQPIGIMKLADLLGLPYHRVRYSLRVLEGMGYIRASPAGAVATERARAFLEGLDTDLDAMIALLEGMRVAPSHNV</sequence>
<evidence type="ECO:0008006" key="3">
    <source>
        <dbReference type="Google" id="ProtNLM"/>
    </source>
</evidence>
<dbReference type="InterPro" id="IPR036390">
    <property type="entry name" value="WH_DNA-bd_sf"/>
</dbReference>
<dbReference type="SUPFAM" id="SSF46785">
    <property type="entry name" value="Winged helix' DNA-binding domain"/>
    <property type="match status" value="1"/>
</dbReference>
<evidence type="ECO:0000313" key="2">
    <source>
        <dbReference type="Proteomes" id="UP000292580"/>
    </source>
</evidence>
<dbReference type="EMBL" id="PGCL01000001">
    <property type="protein sequence ID" value="TAJ45455.1"/>
    <property type="molecule type" value="Genomic_DNA"/>
</dbReference>
<accession>A0A483CQQ7</accession>